<dbReference type="Proteomes" id="UP000215509">
    <property type="component" value="Unassembled WGS sequence"/>
</dbReference>
<reference evidence="3 4" key="1">
    <citation type="submission" date="2017-07" db="EMBL/GenBank/DDBJ databases">
        <title>Genome sequencing and assembly of Paenibacillus rigui.</title>
        <authorList>
            <person name="Mayilraj S."/>
        </authorList>
    </citation>
    <scope>NUCLEOTIDE SEQUENCE [LARGE SCALE GENOMIC DNA]</scope>
    <source>
        <strain evidence="3 4">JCM 16352</strain>
    </source>
</reference>
<dbReference type="Pfam" id="PF02698">
    <property type="entry name" value="DUF218"/>
    <property type="match status" value="1"/>
</dbReference>
<feature type="transmembrane region" description="Helical" evidence="1">
    <location>
        <begin position="21"/>
        <end position="40"/>
    </location>
</feature>
<keyword evidence="1" id="KW-0472">Membrane</keyword>
<name>A0A229UXT3_9BACL</name>
<comment type="caution">
    <text evidence="3">The sequence shown here is derived from an EMBL/GenBank/DDBJ whole genome shotgun (WGS) entry which is preliminary data.</text>
</comment>
<dbReference type="InterPro" id="IPR014729">
    <property type="entry name" value="Rossmann-like_a/b/a_fold"/>
</dbReference>
<feature type="domain" description="DUF218" evidence="2">
    <location>
        <begin position="49"/>
        <end position="184"/>
    </location>
</feature>
<evidence type="ECO:0000313" key="4">
    <source>
        <dbReference type="Proteomes" id="UP000215509"/>
    </source>
</evidence>
<dbReference type="OrthoDB" id="9782395at2"/>
<dbReference type="InterPro" id="IPR051599">
    <property type="entry name" value="Cell_Envelope_Assoc"/>
</dbReference>
<sequence>MITTRYRNPGRSAVRKIISRVMTVLLLIWGGVFQWKMAVFPDNPYSRADVGIVLGAALWGDTPSPALQERLVRAVELYNDRRISHLIVAGGNAVGSSRLSEAEGMRKELIRLGIPAEVITMENKSATTFENLSFSGRLMQDNGWRTALIITHRYHAVRALDMARYLEYDQVTVSPIDSKVLFMPWHKARETLAMMKWQLQKLMLRLQ</sequence>
<dbReference type="GO" id="GO:0005886">
    <property type="term" value="C:plasma membrane"/>
    <property type="evidence" value="ECO:0007669"/>
    <property type="project" value="TreeGrafter"/>
</dbReference>
<organism evidence="3 4">
    <name type="scientific">Paenibacillus rigui</name>
    <dbReference type="NCBI Taxonomy" id="554312"/>
    <lineage>
        <taxon>Bacteria</taxon>
        <taxon>Bacillati</taxon>
        <taxon>Bacillota</taxon>
        <taxon>Bacilli</taxon>
        <taxon>Bacillales</taxon>
        <taxon>Paenibacillaceae</taxon>
        <taxon>Paenibacillus</taxon>
    </lineage>
</organism>
<gene>
    <name evidence="3" type="ORF">CF651_02125</name>
</gene>
<evidence type="ECO:0000256" key="1">
    <source>
        <dbReference type="SAM" id="Phobius"/>
    </source>
</evidence>
<proteinExistence type="predicted"/>
<dbReference type="PANTHER" id="PTHR30336:SF20">
    <property type="entry name" value="DUF218 DOMAIN-CONTAINING PROTEIN"/>
    <property type="match status" value="1"/>
</dbReference>
<keyword evidence="1" id="KW-1133">Transmembrane helix</keyword>
<evidence type="ECO:0000259" key="2">
    <source>
        <dbReference type="Pfam" id="PF02698"/>
    </source>
</evidence>
<dbReference type="Gene3D" id="3.40.50.620">
    <property type="entry name" value="HUPs"/>
    <property type="match status" value="1"/>
</dbReference>
<keyword evidence="1" id="KW-0812">Transmembrane</keyword>
<dbReference type="RefSeq" id="WP_094013175.1">
    <property type="nucleotide sequence ID" value="NZ_NMQW01000002.1"/>
</dbReference>
<accession>A0A229UXT3</accession>
<dbReference type="AlphaFoldDB" id="A0A229UXT3"/>
<dbReference type="CDD" id="cd06259">
    <property type="entry name" value="YdcF-like"/>
    <property type="match status" value="1"/>
</dbReference>
<dbReference type="EMBL" id="NMQW01000002">
    <property type="protein sequence ID" value="OXM87925.1"/>
    <property type="molecule type" value="Genomic_DNA"/>
</dbReference>
<keyword evidence="4" id="KW-1185">Reference proteome</keyword>
<dbReference type="PANTHER" id="PTHR30336">
    <property type="entry name" value="INNER MEMBRANE PROTEIN, PROBABLE PERMEASE"/>
    <property type="match status" value="1"/>
</dbReference>
<dbReference type="InterPro" id="IPR003848">
    <property type="entry name" value="DUF218"/>
</dbReference>
<protein>
    <recommendedName>
        <fullName evidence="2">DUF218 domain-containing protein</fullName>
    </recommendedName>
</protein>
<evidence type="ECO:0000313" key="3">
    <source>
        <dbReference type="EMBL" id="OXM87925.1"/>
    </source>
</evidence>